<name>U4TDK2_9GAMM</name>
<protein>
    <submittedName>
        <fullName evidence="1">Uncharacterized protein</fullName>
    </submittedName>
</protein>
<reference evidence="1 2" key="1">
    <citation type="journal article" date="2013" name="Genome Announc.">
        <title>Draft Genome Sequence of Psychrobacter aquaticus Strain CMS 56T, Isolated from a Cyanobacterial Mat Sample Collected from Water Bodies in the McMurdo Dry Valley Region of Antarctica.</title>
        <authorList>
            <person name="Reddy G.S."/>
            <person name="Ara S."/>
            <person name="Singh A."/>
            <person name="Kumar Pinnaka A."/>
            <person name="Shivaji S."/>
        </authorList>
    </citation>
    <scope>NUCLEOTIDE SEQUENCE [LARGE SCALE GENOMIC DNA]</scope>
    <source>
        <strain evidence="1 2">CMS 56</strain>
    </source>
</reference>
<sequence length="42" mass="5060">MVYTLRWLINNSQLAKTKLKAFFELSDGLYDLAGFLRFKQRY</sequence>
<dbReference type="PATRIC" id="fig|1354303.4.peg.437"/>
<proteinExistence type="predicted"/>
<organism evidence="1 2">
    <name type="scientific">Psychrobacter aquaticus CMS 56</name>
    <dbReference type="NCBI Taxonomy" id="1354303"/>
    <lineage>
        <taxon>Bacteria</taxon>
        <taxon>Pseudomonadati</taxon>
        <taxon>Pseudomonadota</taxon>
        <taxon>Gammaproteobacteria</taxon>
        <taxon>Moraxellales</taxon>
        <taxon>Moraxellaceae</taxon>
        <taxon>Psychrobacter</taxon>
    </lineage>
</organism>
<dbReference type="Proteomes" id="UP000016761">
    <property type="component" value="Unassembled WGS sequence"/>
</dbReference>
<dbReference type="AlphaFoldDB" id="U4TDK2"/>
<gene>
    <name evidence="1" type="ORF">M917_0444</name>
</gene>
<accession>U4TDK2</accession>
<dbReference type="EMBL" id="AUSW01000011">
    <property type="protein sequence ID" value="ERL56814.1"/>
    <property type="molecule type" value="Genomic_DNA"/>
</dbReference>
<evidence type="ECO:0000313" key="2">
    <source>
        <dbReference type="Proteomes" id="UP000016761"/>
    </source>
</evidence>
<evidence type="ECO:0000313" key="1">
    <source>
        <dbReference type="EMBL" id="ERL56814.1"/>
    </source>
</evidence>
<keyword evidence="2" id="KW-1185">Reference proteome</keyword>
<dbReference type="STRING" id="1354303.M917_0444"/>
<comment type="caution">
    <text evidence="1">The sequence shown here is derived from an EMBL/GenBank/DDBJ whole genome shotgun (WGS) entry which is preliminary data.</text>
</comment>